<dbReference type="PANTHER" id="PTHR43173">
    <property type="entry name" value="ABC1 FAMILY PROTEIN"/>
    <property type="match status" value="1"/>
</dbReference>
<dbReference type="SUPFAM" id="SSF56112">
    <property type="entry name" value="Protein kinase-like (PK-like)"/>
    <property type="match status" value="1"/>
</dbReference>
<dbReference type="InterPro" id="IPR051130">
    <property type="entry name" value="Mito_struct-func_regulator"/>
</dbReference>
<evidence type="ECO:0000259" key="2">
    <source>
        <dbReference type="Pfam" id="PF03109"/>
    </source>
</evidence>
<dbReference type="PANTHER" id="PTHR43173:SF28">
    <property type="entry name" value="AARF DOMAIN CONTAINING KINASE 5"/>
    <property type="match status" value="1"/>
</dbReference>
<dbReference type="InterPro" id="IPR004147">
    <property type="entry name" value="ABC1_dom"/>
</dbReference>
<protein>
    <recommendedName>
        <fullName evidence="2">ABC1 atypical kinase-like domain-containing protein</fullName>
    </recommendedName>
</protein>
<reference evidence="3" key="1">
    <citation type="submission" date="2019-12" db="EMBL/GenBank/DDBJ databases">
        <title>An insight into the sialome of adult female Ixodes ricinus ticks feeding for 6 days.</title>
        <authorList>
            <person name="Perner J."/>
            <person name="Ribeiro J.M.C."/>
        </authorList>
    </citation>
    <scope>NUCLEOTIDE SEQUENCE</scope>
    <source>
        <strain evidence="3">Semi-engorged</strain>
        <tissue evidence="3">Salivary glands</tissue>
    </source>
</reference>
<sequence>MIHHRPSNFIKAVHRVFNGTHSFHSVSGHGAAGRSSVTKTGRRSYYVPTAVGLSVAIPAVWYYSLDSTSKRNVRTSVGGVRRFIKTLGIGLTISCDYSYSLWGRTEGTEEYKTAIKACHQRGADRILSGCLANGGLYIKLGQSLVALNHLLPREYLDTLEVLHDQALVRVGDEINELFYEDFGCLPEKLFAQFDRSPIAAASLAQVFKAKTHEGKNVAVKVQFIDLQQRFTGDLNGIGVLLHIVSWMHPNFNFAWILDYLKSCLVKELDFEHEARNMERCARDLKHLRFVYVPKVQWPETSKRVLTMEFINGVKISDLQGIRRLGLDLADVDRKMVAAFAEQLFHTGFVHADPHPGNVFVQKGEDGKARIVLLDHGLYEDITKENRLSLCQLWKAIIMNDQVAMKAYSLELGVSNYPVFCEILMQRPLRRPTLRIRNRLSSEDVAYMRTMVQGHFDEVMDCIRSLPRPMLLVFRNINTVRSITKNHGHPVDRFTLMARIATRHHASSQGRSSGLRVWLQCWWSYFVFECKLRLEYWHMQLSMLYLRCCLHLRGPNKDLEYLLDLASGDVSPV</sequence>
<evidence type="ECO:0000256" key="1">
    <source>
        <dbReference type="ARBA" id="ARBA00009670"/>
    </source>
</evidence>
<proteinExistence type="inferred from homology"/>
<accession>A0A6B0VD27</accession>
<feature type="domain" description="ABC1 atypical kinase-like" evidence="2">
    <location>
        <begin position="162"/>
        <end position="407"/>
    </location>
</feature>
<name>A0A6B0VD27_IXORI</name>
<dbReference type="Pfam" id="PF03109">
    <property type="entry name" value="ABC1"/>
    <property type="match status" value="1"/>
</dbReference>
<organism evidence="3">
    <name type="scientific">Ixodes ricinus</name>
    <name type="common">Common tick</name>
    <name type="synonym">Acarus ricinus</name>
    <dbReference type="NCBI Taxonomy" id="34613"/>
    <lineage>
        <taxon>Eukaryota</taxon>
        <taxon>Metazoa</taxon>
        <taxon>Ecdysozoa</taxon>
        <taxon>Arthropoda</taxon>
        <taxon>Chelicerata</taxon>
        <taxon>Arachnida</taxon>
        <taxon>Acari</taxon>
        <taxon>Parasitiformes</taxon>
        <taxon>Ixodida</taxon>
        <taxon>Ixodoidea</taxon>
        <taxon>Ixodidae</taxon>
        <taxon>Ixodinae</taxon>
        <taxon>Ixodes</taxon>
    </lineage>
</organism>
<dbReference type="CDD" id="cd13969">
    <property type="entry name" value="ADCK1-like"/>
    <property type="match status" value="1"/>
</dbReference>
<dbReference type="InterPro" id="IPR045307">
    <property type="entry name" value="ADCK1_dom"/>
</dbReference>
<evidence type="ECO:0000313" key="3">
    <source>
        <dbReference type="EMBL" id="MXV00108.1"/>
    </source>
</evidence>
<comment type="similarity">
    <text evidence="1">Belongs to the protein kinase superfamily. ADCK protein kinase family.</text>
</comment>
<dbReference type="InterPro" id="IPR011009">
    <property type="entry name" value="Kinase-like_dom_sf"/>
</dbReference>
<dbReference type="AlphaFoldDB" id="A0A6B0VD27"/>
<dbReference type="EMBL" id="GIFC01018024">
    <property type="protein sequence ID" value="MXV00108.1"/>
    <property type="molecule type" value="Transcribed_RNA"/>
</dbReference>